<dbReference type="RefSeq" id="WP_263334301.1">
    <property type="nucleotide sequence ID" value="NZ_JAGSYH010000002.1"/>
</dbReference>
<protein>
    <submittedName>
        <fullName evidence="2">Uncharacterized protein</fullName>
    </submittedName>
</protein>
<evidence type="ECO:0000313" key="3">
    <source>
        <dbReference type="Proteomes" id="UP001596091"/>
    </source>
</evidence>
<reference evidence="3" key="1">
    <citation type="journal article" date="2019" name="Int. J. Syst. Evol. Microbiol.">
        <title>The Global Catalogue of Microorganisms (GCM) 10K type strain sequencing project: providing services to taxonomists for standard genome sequencing and annotation.</title>
        <authorList>
            <consortium name="The Broad Institute Genomics Platform"/>
            <consortium name="The Broad Institute Genome Sequencing Center for Infectious Disease"/>
            <person name="Wu L."/>
            <person name="Ma J."/>
        </authorList>
    </citation>
    <scope>NUCLEOTIDE SEQUENCE [LARGE SCALE GENOMIC DNA]</scope>
    <source>
        <strain evidence="3">JCM 4087</strain>
    </source>
</reference>
<gene>
    <name evidence="2" type="ORF">ACFPT7_02500</name>
</gene>
<accession>A0ABW1EA65</accession>
<name>A0ABW1EA65_9BACT</name>
<evidence type="ECO:0000313" key="2">
    <source>
        <dbReference type="EMBL" id="MFC5861156.1"/>
    </source>
</evidence>
<keyword evidence="3" id="KW-1185">Reference proteome</keyword>
<evidence type="ECO:0000256" key="1">
    <source>
        <dbReference type="SAM" id="MobiDB-lite"/>
    </source>
</evidence>
<comment type="caution">
    <text evidence="2">The sequence shown here is derived from an EMBL/GenBank/DDBJ whole genome shotgun (WGS) entry which is preliminary data.</text>
</comment>
<dbReference type="Proteomes" id="UP001596091">
    <property type="component" value="Unassembled WGS sequence"/>
</dbReference>
<proteinExistence type="predicted"/>
<organism evidence="2 3">
    <name type="scientific">Acidicapsa dinghuensis</name>
    <dbReference type="NCBI Taxonomy" id="2218256"/>
    <lineage>
        <taxon>Bacteria</taxon>
        <taxon>Pseudomonadati</taxon>
        <taxon>Acidobacteriota</taxon>
        <taxon>Terriglobia</taxon>
        <taxon>Terriglobales</taxon>
        <taxon>Acidobacteriaceae</taxon>
        <taxon>Acidicapsa</taxon>
    </lineage>
</organism>
<feature type="region of interest" description="Disordered" evidence="1">
    <location>
        <begin position="1"/>
        <end position="41"/>
    </location>
</feature>
<sequence length="41" mass="4440">MATEKKKLPGKTKPPTLTLKRGKNQPMDAKADAPKPVKPAK</sequence>
<dbReference type="EMBL" id="JBHSPH010000001">
    <property type="protein sequence ID" value="MFC5861156.1"/>
    <property type="molecule type" value="Genomic_DNA"/>
</dbReference>